<feature type="compositionally biased region" description="Polar residues" evidence="1">
    <location>
        <begin position="71"/>
        <end position="92"/>
    </location>
</feature>
<proteinExistence type="predicted"/>
<sequence length="524" mass="56038">MPTIVDLLGAESEDTETLSPLEQKRTASKTLAWKSEKDFWGSPGSEGNISQQTTGDTESVTDGQDGRDTDSQTGQSSKGSRGSLVHQQAASNRQHHHLVSFAISNDSTLPVMEPAEDLPVVEALRDKATPIPRSRAVSLGSTDTSTLNVHAHFRRGRRASEGAYSVSAQKSLRWCLLNCDDQEPTGFEESPSKTFAEASGTPDETRIPDKQASRDPEGSHCAERWCADSLEEEIKMVVALVEESPSSASISDATLHKDCSVQSDKRLATEGGSLTCGSSTDSPTSSPPSSGEAPTRLLATSPETSVIVRRTPMLEAPSEAVREVAPTVEDDVSCDIAEDEASKPELSPANALPITHHDTKPFQSIFAAHQPSGDYCGHAPQQACVRTASVDAPMQKLSTSVKSSRLSGSSVSASSRPLSPLQTETYSSLLDCAAVEPETTSDSAGPSCDLSIRRHTQKAGTEAVVDQKDSMSAVSSDHSDDSEWESVKSRTRLRLLRAIQMILGVLALQVLANLLLYIDPPDLR</sequence>
<feature type="region of interest" description="Disordered" evidence="1">
    <location>
        <begin position="461"/>
        <end position="483"/>
    </location>
</feature>
<keyword evidence="2" id="KW-1133">Transmembrane helix</keyword>
<evidence type="ECO:0000256" key="1">
    <source>
        <dbReference type="SAM" id="MobiDB-lite"/>
    </source>
</evidence>
<dbReference type="OrthoDB" id="449229at2759"/>
<comment type="caution">
    <text evidence="3">The sequence shown here is derived from an EMBL/GenBank/DDBJ whole genome shotgun (WGS) entry which is preliminary data.</text>
</comment>
<feature type="region of interest" description="Disordered" evidence="1">
    <location>
        <begin position="1"/>
        <end position="93"/>
    </location>
</feature>
<reference evidence="3 4" key="1">
    <citation type="submission" date="2020-04" db="EMBL/GenBank/DDBJ databases">
        <title>Perkinsus chesapeaki whole genome sequence.</title>
        <authorList>
            <person name="Bogema D.R."/>
        </authorList>
    </citation>
    <scope>NUCLEOTIDE SEQUENCE [LARGE SCALE GENOMIC DNA]</scope>
    <source>
        <strain evidence="3">ATCC PRA-425</strain>
    </source>
</reference>
<name>A0A7J6LCP8_PERCH</name>
<organism evidence="3 4">
    <name type="scientific">Perkinsus chesapeaki</name>
    <name type="common">Clam parasite</name>
    <name type="synonym">Perkinsus andrewsi</name>
    <dbReference type="NCBI Taxonomy" id="330153"/>
    <lineage>
        <taxon>Eukaryota</taxon>
        <taxon>Sar</taxon>
        <taxon>Alveolata</taxon>
        <taxon>Perkinsozoa</taxon>
        <taxon>Perkinsea</taxon>
        <taxon>Perkinsida</taxon>
        <taxon>Perkinsidae</taxon>
        <taxon>Perkinsus</taxon>
    </lineage>
</organism>
<feature type="compositionally biased region" description="Basic and acidic residues" evidence="1">
    <location>
        <begin position="203"/>
        <end position="222"/>
    </location>
</feature>
<feature type="compositionally biased region" description="Polar residues" evidence="1">
    <location>
        <begin position="45"/>
        <end position="62"/>
    </location>
</feature>
<dbReference type="Proteomes" id="UP000591131">
    <property type="component" value="Unassembled WGS sequence"/>
</dbReference>
<feature type="region of interest" description="Disordered" evidence="1">
    <location>
        <begin position="270"/>
        <end position="300"/>
    </location>
</feature>
<evidence type="ECO:0000313" key="3">
    <source>
        <dbReference type="EMBL" id="KAF4656953.1"/>
    </source>
</evidence>
<feature type="compositionally biased region" description="Low complexity" evidence="1">
    <location>
        <begin position="278"/>
        <end position="290"/>
    </location>
</feature>
<feature type="transmembrane region" description="Helical" evidence="2">
    <location>
        <begin position="498"/>
        <end position="518"/>
    </location>
</feature>
<keyword evidence="2" id="KW-0472">Membrane</keyword>
<keyword evidence="2" id="KW-0812">Transmembrane</keyword>
<accession>A0A7J6LCP8</accession>
<evidence type="ECO:0000313" key="4">
    <source>
        <dbReference type="Proteomes" id="UP000591131"/>
    </source>
</evidence>
<dbReference type="AlphaFoldDB" id="A0A7J6LCP8"/>
<keyword evidence="4" id="KW-1185">Reference proteome</keyword>
<feature type="region of interest" description="Disordered" evidence="1">
    <location>
        <begin position="399"/>
        <end position="419"/>
    </location>
</feature>
<dbReference type="EMBL" id="JAAPAO010000568">
    <property type="protein sequence ID" value="KAF4656953.1"/>
    <property type="molecule type" value="Genomic_DNA"/>
</dbReference>
<protein>
    <submittedName>
        <fullName evidence="3">Uncharacterized protein</fullName>
    </submittedName>
</protein>
<evidence type="ECO:0000256" key="2">
    <source>
        <dbReference type="SAM" id="Phobius"/>
    </source>
</evidence>
<feature type="region of interest" description="Disordered" evidence="1">
    <location>
        <begin position="185"/>
        <end position="222"/>
    </location>
</feature>
<gene>
    <name evidence="3" type="ORF">FOL47_008659</name>
</gene>